<dbReference type="Pfam" id="PF07501">
    <property type="entry name" value="G5"/>
    <property type="match status" value="1"/>
</dbReference>
<dbReference type="InterPro" id="IPR059180">
    <property type="entry name" value="3D_YorM"/>
</dbReference>
<evidence type="ECO:0000259" key="3">
    <source>
        <dbReference type="PROSITE" id="PS51109"/>
    </source>
</evidence>
<dbReference type="EMBL" id="MLQS01000011">
    <property type="protein sequence ID" value="OIJ20536.1"/>
    <property type="molecule type" value="Genomic_DNA"/>
</dbReference>
<organism evidence="4 5">
    <name type="scientific">Anaerobacillus alkalidiazotrophicus</name>
    <dbReference type="NCBI Taxonomy" id="472963"/>
    <lineage>
        <taxon>Bacteria</taxon>
        <taxon>Bacillati</taxon>
        <taxon>Bacillota</taxon>
        <taxon>Bacilli</taxon>
        <taxon>Bacillales</taxon>
        <taxon>Bacillaceae</taxon>
        <taxon>Anaerobacillus</taxon>
    </lineage>
</organism>
<dbReference type="PANTHER" id="PTHR39160">
    <property type="entry name" value="CELL WALL-BINDING PROTEIN YOCH"/>
    <property type="match status" value="1"/>
</dbReference>
<dbReference type="CDD" id="cd14667">
    <property type="entry name" value="3D_containing_proteins"/>
    <property type="match status" value="1"/>
</dbReference>
<sequence>MTASMKKLFSVATSGKGLIMSIVSMILLVGVISFSVHEFTKNTVTLVIDGEERSLKTHAKTVDELMLENEILVGEHDYIEPSLETELTNDVNVVWIPAVLVHFTNNGEKTPIWTTSSTVKDLFNELNIDIGSHDRVEPSLEKALVEDMQINYESAFTVTLNSDGEEIEVWTTSTTVADFLEAEQVILGELDRVEPEQEEIVKANTEINVIRVEKVTDVVEEAINFATVTRNDNSITRGNEREVQSGQKGKVAKHYEVIIENGKEVSRELIKTETIQDSRDRIVAVGTKQVTQSVSRSSSPTSTSSGSQGDWVTFQSTAYTANCAGCSGITSTGVNLKANPNSNVVAVDPNVIPLGSVVEIKHNGRLLGRYKAADTGGAIVGRKIDIFMPSQNSAINWGRRNVQVRVVNN</sequence>
<dbReference type="Pfam" id="PF03990">
    <property type="entry name" value="DUF348"/>
    <property type="match status" value="3"/>
</dbReference>
<evidence type="ECO:0000256" key="1">
    <source>
        <dbReference type="ARBA" id="ARBA00022729"/>
    </source>
</evidence>
<dbReference type="Pfam" id="PF06725">
    <property type="entry name" value="3D"/>
    <property type="match status" value="1"/>
</dbReference>
<dbReference type="InterPro" id="IPR010611">
    <property type="entry name" value="3D_dom"/>
</dbReference>
<evidence type="ECO:0000313" key="4">
    <source>
        <dbReference type="EMBL" id="OIJ20536.1"/>
    </source>
</evidence>
<evidence type="ECO:0000256" key="2">
    <source>
        <dbReference type="SAM" id="MobiDB-lite"/>
    </source>
</evidence>
<dbReference type="STRING" id="472963.BKP45_09000"/>
<keyword evidence="1" id="KW-0732">Signal</keyword>
<dbReference type="InterPro" id="IPR036908">
    <property type="entry name" value="RlpA-like_sf"/>
</dbReference>
<gene>
    <name evidence="4" type="ORF">BKP45_09000</name>
</gene>
<comment type="caution">
    <text evidence="4">The sequence shown here is derived from an EMBL/GenBank/DDBJ whole genome shotgun (WGS) entry which is preliminary data.</text>
</comment>
<dbReference type="Gene3D" id="2.20.230.10">
    <property type="entry name" value="Resuscitation-promoting factor rpfb"/>
    <property type="match status" value="1"/>
</dbReference>
<dbReference type="InterPro" id="IPR011098">
    <property type="entry name" value="G5_dom"/>
</dbReference>
<feature type="region of interest" description="Disordered" evidence="2">
    <location>
        <begin position="289"/>
        <end position="309"/>
    </location>
</feature>
<name>A0A1S2M7J3_9BACI</name>
<dbReference type="PROSITE" id="PS51109">
    <property type="entry name" value="G5"/>
    <property type="match status" value="1"/>
</dbReference>
<dbReference type="PANTHER" id="PTHR39160:SF4">
    <property type="entry name" value="RESUSCITATION-PROMOTING FACTOR RPFB"/>
    <property type="match status" value="1"/>
</dbReference>
<protein>
    <recommendedName>
        <fullName evidence="3">G5 domain-containing protein</fullName>
    </recommendedName>
</protein>
<dbReference type="SUPFAM" id="SSF50685">
    <property type="entry name" value="Barwin-like endoglucanases"/>
    <property type="match status" value="1"/>
</dbReference>
<reference evidence="4 5" key="1">
    <citation type="submission" date="2016-10" db="EMBL/GenBank/DDBJ databases">
        <title>Draft genome sequences of four alkaliphilic bacteria belonging to the Anaerobacillus genus.</title>
        <authorList>
            <person name="Bassil N.M."/>
            <person name="Lloyd J.R."/>
        </authorList>
    </citation>
    <scope>NUCLEOTIDE SEQUENCE [LARGE SCALE GENOMIC DNA]</scope>
    <source>
        <strain evidence="4 5">DSM 22531</strain>
    </source>
</reference>
<dbReference type="SMART" id="SM01208">
    <property type="entry name" value="G5"/>
    <property type="match status" value="1"/>
</dbReference>
<dbReference type="Gene3D" id="2.40.40.10">
    <property type="entry name" value="RlpA-like domain"/>
    <property type="match status" value="1"/>
</dbReference>
<dbReference type="InterPro" id="IPR007137">
    <property type="entry name" value="DUF348"/>
</dbReference>
<feature type="domain" description="G5" evidence="3">
    <location>
        <begin position="209"/>
        <end position="289"/>
    </location>
</feature>
<keyword evidence="5" id="KW-1185">Reference proteome</keyword>
<accession>A0A1S2M7J3</accession>
<dbReference type="GO" id="GO:0009254">
    <property type="term" value="P:peptidoglycan turnover"/>
    <property type="evidence" value="ECO:0007669"/>
    <property type="project" value="InterPro"/>
</dbReference>
<dbReference type="OrthoDB" id="9798935at2"/>
<dbReference type="InterPro" id="IPR051933">
    <property type="entry name" value="Resuscitation_pf_RpfB"/>
</dbReference>
<proteinExistence type="predicted"/>
<dbReference type="GO" id="GO:0019867">
    <property type="term" value="C:outer membrane"/>
    <property type="evidence" value="ECO:0007669"/>
    <property type="project" value="InterPro"/>
</dbReference>
<evidence type="ECO:0000313" key="5">
    <source>
        <dbReference type="Proteomes" id="UP000180057"/>
    </source>
</evidence>
<dbReference type="GO" id="GO:0004553">
    <property type="term" value="F:hydrolase activity, hydrolyzing O-glycosyl compounds"/>
    <property type="evidence" value="ECO:0007669"/>
    <property type="project" value="InterPro"/>
</dbReference>
<dbReference type="RefSeq" id="WP_071389386.1">
    <property type="nucleotide sequence ID" value="NZ_MLQS01000011.1"/>
</dbReference>
<dbReference type="AlphaFoldDB" id="A0A1S2M7J3"/>
<dbReference type="Proteomes" id="UP000180057">
    <property type="component" value="Unassembled WGS sequence"/>
</dbReference>